<dbReference type="InterPro" id="IPR049947">
    <property type="entry name" value="Cu_Am_Ox_Cu-bd"/>
</dbReference>
<feature type="region of interest" description="Disordered" evidence="13">
    <location>
        <begin position="652"/>
        <end position="676"/>
    </location>
</feature>
<evidence type="ECO:0000259" key="16">
    <source>
        <dbReference type="Pfam" id="PF21994"/>
    </source>
</evidence>
<dbReference type="Pfam" id="PF02728">
    <property type="entry name" value="Cu_amine_oxidN3"/>
    <property type="match status" value="1"/>
</dbReference>
<dbReference type="InterPro" id="IPR016182">
    <property type="entry name" value="Cu_amine_oxidase_N-reg"/>
</dbReference>
<organism evidence="17 18">
    <name type="scientific">Gryllotalpicola koreensis</name>
    <dbReference type="NCBI Taxonomy" id="993086"/>
    <lineage>
        <taxon>Bacteria</taxon>
        <taxon>Bacillati</taxon>
        <taxon>Actinomycetota</taxon>
        <taxon>Actinomycetes</taxon>
        <taxon>Micrococcales</taxon>
        <taxon>Microbacteriaceae</taxon>
        <taxon>Gryllotalpicola</taxon>
    </lineage>
</organism>
<dbReference type="InterPro" id="IPR036460">
    <property type="entry name" value="Cu_amine_oxidase_C_sf"/>
</dbReference>
<dbReference type="PANTHER" id="PTHR10638">
    <property type="entry name" value="COPPER AMINE OXIDASE"/>
    <property type="match status" value="1"/>
</dbReference>
<evidence type="ECO:0000313" key="17">
    <source>
        <dbReference type="EMBL" id="GAA4176129.1"/>
    </source>
</evidence>
<evidence type="ECO:0000256" key="6">
    <source>
        <dbReference type="ARBA" id="ARBA00022723"/>
    </source>
</evidence>
<evidence type="ECO:0000256" key="1">
    <source>
        <dbReference type="ARBA" id="ARBA00001935"/>
    </source>
</evidence>
<dbReference type="PANTHER" id="PTHR10638:SF86">
    <property type="entry name" value="COPPER AMINE OXIDASE 1-RELATED"/>
    <property type="match status" value="1"/>
</dbReference>
<keyword evidence="6 12" id="KW-0479">Metal-binding</keyword>
<evidence type="ECO:0000256" key="10">
    <source>
        <dbReference type="ARBA" id="ARBA00023211"/>
    </source>
</evidence>
<comment type="similarity">
    <text evidence="4 12">Belongs to the copper/topaquinone oxidase family.</text>
</comment>
<feature type="domain" description="Copper amine oxidase catalytic" evidence="14">
    <location>
        <begin position="235"/>
        <end position="641"/>
    </location>
</feature>
<evidence type="ECO:0000256" key="3">
    <source>
        <dbReference type="ARBA" id="ARBA00001947"/>
    </source>
</evidence>
<accession>A0ABP8A2C7</accession>
<comment type="subunit">
    <text evidence="5">Homodimer.</text>
</comment>
<comment type="PTM">
    <text evidence="12">Topaquinone (TPQ) is generated by copper-dependent autoxidation of a specific tyrosyl residue.</text>
</comment>
<dbReference type="Proteomes" id="UP001501079">
    <property type="component" value="Unassembled WGS sequence"/>
</dbReference>
<dbReference type="Gene3D" id="2.70.98.20">
    <property type="entry name" value="Copper amine oxidase, catalytic domain"/>
    <property type="match status" value="1"/>
</dbReference>
<protein>
    <recommendedName>
        <fullName evidence="12">Amine oxidase</fullName>
        <ecNumber evidence="12">1.4.3.-</ecNumber>
    </recommendedName>
</protein>
<sequence length="676" mass="73726">MTITDHSHAHHDDAAPAPAPLASLTAAEIRAASEIIAGAGLVTPTTRYAYLGLLEPDKADVLAFAAGTGPAPAREVRALLLDRSSGASLDVTVSLAQASVVSSVPIDGSRGQVPILDEEFEDIAGIVNADPRWVEALARKGVTPEQVIQVPLSPGFYEIPGEEGRRVIRVFAFRMDHELDHPWAHPVDGLCAYVDVISHELLQIIETDAAPVPEQSHNYHLPEGRPADLEGLKPLEITQPEGPSFAVTGEHVEWANWSLDLGFDAREGLILRNLAFADPDKGGEVRPVMYRGSIAEMVVPYGDPSPSRYWQNYFDTGEYVFGRYTNSLTLGCDCLGEIQYFDATLADELGNPRVIENAICMHEEDFGVLWKHTDLFTGESEVRRSRRLVISFFTTVGNYDYGFYWYLYLDGTIELEAKLTGILFPSAHSGDLDYPYASLVAPGVGAPYHQHLFSARLDMMVDGLANAVDEIDAVRVPIGPGNEHGNAFTKSVRRIGSEAEGALDASGGTSRNWMISNTEKTNGLGQHPGYVLHVEQSPTLLADPASSIAKRAAYTTKTLWVTQYSSDERYPAGEFVNQNPGVDGITAWQAADRNLDGDDIVLWTTFGLTHFPRPEDWPVMPTDYVKFTMKPYGFFDRNPALNVKPTVSDHCAPGHAGHAGSAAHAGHSEHAGHDHH</sequence>
<evidence type="ECO:0000256" key="12">
    <source>
        <dbReference type="RuleBase" id="RU000672"/>
    </source>
</evidence>
<dbReference type="SUPFAM" id="SSF54416">
    <property type="entry name" value="Amine oxidase N-terminal region"/>
    <property type="match status" value="2"/>
</dbReference>
<dbReference type="InterPro" id="IPR000269">
    <property type="entry name" value="Cu_amine_oxidase"/>
</dbReference>
<dbReference type="PROSITE" id="PS01165">
    <property type="entry name" value="COPPER_AMINE_OXID_2"/>
    <property type="match status" value="1"/>
</dbReference>
<comment type="caution">
    <text evidence="17">The sequence shown here is derived from an EMBL/GenBank/DDBJ whole genome shotgun (WGS) entry which is preliminary data.</text>
</comment>
<gene>
    <name evidence="17" type="ORF">GCM10022287_22860</name>
</gene>
<evidence type="ECO:0000256" key="4">
    <source>
        <dbReference type="ARBA" id="ARBA00007983"/>
    </source>
</evidence>
<dbReference type="Gene3D" id="3.10.450.40">
    <property type="match status" value="2"/>
</dbReference>
<keyword evidence="7 12" id="KW-0801">TPQ</keyword>
<evidence type="ECO:0000256" key="7">
    <source>
        <dbReference type="ARBA" id="ARBA00022772"/>
    </source>
</evidence>
<feature type="domain" description="AGAO-like N2" evidence="16">
    <location>
        <begin position="25"/>
        <end position="102"/>
    </location>
</feature>
<comment type="catalytic activity">
    <reaction evidence="11">
        <text>a primary methyl amine + O2 + H2O = an aldehyde + H2O2 + NH4(+)</text>
        <dbReference type="Rhea" id="RHEA:16153"/>
        <dbReference type="ChEBI" id="CHEBI:15377"/>
        <dbReference type="ChEBI" id="CHEBI:15379"/>
        <dbReference type="ChEBI" id="CHEBI:16240"/>
        <dbReference type="ChEBI" id="CHEBI:17478"/>
        <dbReference type="ChEBI" id="CHEBI:28938"/>
        <dbReference type="ChEBI" id="CHEBI:228804"/>
        <dbReference type="EC" id="1.4.3.21"/>
    </reaction>
</comment>
<feature type="compositionally biased region" description="Low complexity" evidence="13">
    <location>
        <begin position="652"/>
        <end position="665"/>
    </location>
</feature>
<dbReference type="InterPro" id="IPR054157">
    <property type="entry name" value="AGAO-like_N2"/>
</dbReference>
<comment type="cofactor">
    <cofactor evidence="12">
        <name>Cu cation</name>
        <dbReference type="ChEBI" id="CHEBI:23378"/>
    </cofactor>
    <text evidence="12">Contains 1 topaquinone per subunit.</text>
</comment>
<keyword evidence="18" id="KW-1185">Reference proteome</keyword>
<comment type="cofactor">
    <cofactor evidence="2">
        <name>Mn(2+)</name>
        <dbReference type="ChEBI" id="CHEBI:29035"/>
    </cofactor>
</comment>
<comment type="cofactor">
    <cofactor evidence="3">
        <name>Zn(2+)</name>
        <dbReference type="ChEBI" id="CHEBI:29105"/>
    </cofactor>
</comment>
<evidence type="ECO:0000256" key="9">
    <source>
        <dbReference type="ARBA" id="ARBA00023008"/>
    </source>
</evidence>
<name>A0ABP8A2C7_9MICO</name>
<evidence type="ECO:0000256" key="8">
    <source>
        <dbReference type="ARBA" id="ARBA00023002"/>
    </source>
</evidence>
<evidence type="ECO:0000256" key="5">
    <source>
        <dbReference type="ARBA" id="ARBA00011738"/>
    </source>
</evidence>
<dbReference type="PROSITE" id="PS01164">
    <property type="entry name" value="COPPER_AMINE_OXID_1"/>
    <property type="match status" value="1"/>
</dbReference>
<dbReference type="Pfam" id="PF21994">
    <property type="entry name" value="AGAO-like_N2"/>
    <property type="match status" value="1"/>
</dbReference>
<evidence type="ECO:0000259" key="15">
    <source>
        <dbReference type="Pfam" id="PF02728"/>
    </source>
</evidence>
<keyword evidence="8 12" id="KW-0560">Oxidoreductase</keyword>
<dbReference type="Pfam" id="PF01179">
    <property type="entry name" value="Cu_amine_oxid"/>
    <property type="match status" value="1"/>
</dbReference>
<dbReference type="NCBIfam" id="NF008559">
    <property type="entry name" value="PRK11504.1"/>
    <property type="match status" value="1"/>
</dbReference>
<dbReference type="SUPFAM" id="SSF49998">
    <property type="entry name" value="Amine oxidase catalytic domain"/>
    <property type="match status" value="1"/>
</dbReference>
<comment type="cofactor">
    <cofactor evidence="1">
        <name>Cu cation</name>
        <dbReference type="ChEBI" id="CHEBI:23378"/>
    </cofactor>
</comment>
<dbReference type="InterPro" id="IPR015798">
    <property type="entry name" value="Cu_amine_oxidase_C"/>
</dbReference>
<feature type="compositionally biased region" description="Basic and acidic residues" evidence="13">
    <location>
        <begin position="666"/>
        <end position="676"/>
    </location>
</feature>
<dbReference type="InterPro" id="IPR015802">
    <property type="entry name" value="Cu_amine_oxidase_N3"/>
</dbReference>
<feature type="domain" description="Copper amine oxidase N3-terminal" evidence="15">
    <location>
        <begin position="114"/>
        <end position="208"/>
    </location>
</feature>
<dbReference type="EMBL" id="BAABBW010000003">
    <property type="protein sequence ID" value="GAA4176129.1"/>
    <property type="molecule type" value="Genomic_DNA"/>
</dbReference>
<evidence type="ECO:0000256" key="11">
    <source>
        <dbReference type="ARBA" id="ARBA00048032"/>
    </source>
</evidence>
<evidence type="ECO:0000313" key="18">
    <source>
        <dbReference type="Proteomes" id="UP001501079"/>
    </source>
</evidence>
<proteinExistence type="inferred from homology"/>
<evidence type="ECO:0000256" key="13">
    <source>
        <dbReference type="SAM" id="MobiDB-lite"/>
    </source>
</evidence>
<keyword evidence="10" id="KW-0464">Manganese</keyword>
<reference evidence="18" key="1">
    <citation type="journal article" date="2019" name="Int. J. Syst. Evol. Microbiol.">
        <title>The Global Catalogue of Microorganisms (GCM) 10K type strain sequencing project: providing services to taxonomists for standard genome sequencing and annotation.</title>
        <authorList>
            <consortium name="The Broad Institute Genomics Platform"/>
            <consortium name="The Broad Institute Genome Sequencing Center for Infectious Disease"/>
            <person name="Wu L."/>
            <person name="Ma J."/>
        </authorList>
    </citation>
    <scope>NUCLEOTIDE SEQUENCE [LARGE SCALE GENOMIC DNA]</scope>
    <source>
        <strain evidence="18">JCM 17591</strain>
    </source>
</reference>
<dbReference type="InterPro" id="IPR049948">
    <property type="entry name" value="Cu_Am_ox_TPQ-bd"/>
</dbReference>
<evidence type="ECO:0000259" key="14">
    <source>
        <dbReference type="Pfam" id="PF01179"/>
    </source>
</evidence>
<evidence type="ECO:0000256" key="2">
    <source>
        <dbReference type="ARBA" id="ARBA00001936"/>
    </source>
</evidence>
<keyword evidence="9 12" id="KW-0186">Copper</keyword>
<dbReference type="EC" id="1.4.3.-" evidence="12"/>